<dbReference type="EMBL" id="FNFC01000004">
    <property type="protein sequence ID" value="SDJ49276.1"/>
    <property type="molecule type" value="Genomic_DNA"/>
</dbReference>
<dbReference type="Proteomes" id="UP000198856">
    <property type="component" value="Unassembled WGS sequence"/>
</dbReference>
<evidence type="ECO:0000313" key="1">
    <source>
        <dbReference type="EMBL" id="SDJ49276.1"/>
    </source>
</evidence>
<dbReference type="RefSeq" id="WP_092700146.1">
    <property type="nucleotide sequence ID" value="NZ_FNFC01000004.1"/>
</dbReference>
<proteinExistence type="predicted"/>
<dbReference type="Gene3D" id="1.20.120.330">
    <property type="entry name" value="Nucleotidyltransferases domain 2"/>
    <property type="match status" value="1"/>
</dbReference>
<accession>A0A1G8U631</accession>
<organism evidence="1 2">
    <name type="scientific">Halovenus aranensis</name>
    <dbReference type="NCBI Taxonomy" id="890420"/>
    <lineage>
        <taxon>Archaea</taxon>
        <taxon>Methanobacteriati</taxon>
        <taxon>Methanobacteriota</taxon>
        <taxon>Stenosarchaea group</taxon>
        <taxon>Halobacteria</taxon>
        <taxon>Halobacteriales</taxon>
        <taxon>Haloarculaceae</taxon>
        <taxon>Halovenus</taxon>
    </lineage>
</organism>
<evidence type="ECO:0000313" key="2">
    <source>
        <dbReference type="Proteomes" id="UP000198856"/>
    </source>
</evidence>
<reference evidence="1 2" key="1">
    <citation type="submission" date="2016-10" db="EMBL/GenBank/DDBJ databases">
        <authorList>
            <person name="de Groot N.N."/>
        </authorList>
    </citation>
    <scope>NUCLEOTIDE SEQUENCE [LARGE SCALE GENOMIC DNA]</scope>
    <source>
        <strain evidence="1 2">IBRC-M10015</strain>
    </source>
</reference>
<protein>
    <submittedName>
        <fullName evidence="1">Uncharacterized protein</fullName>
    </submittedName>
</protein>
<sequence length="92" mass="10283">MDEVDHLLSSLEDHLRAATEKSTARDVESALDDAKTTVSELADAGQSQEDLAQDIDDLLDRLDEIGTDDIEQPEVEKHIDAARRAARRVRDR</sequence>
<dbReference type="STRING" id="890420.SAMN05216226_10476"/>
<name>A0A1G8U631_9EURY</name>
<gene>
    <name evidence="1" type="ORF">SAMN05216226_10476</name>
</gene>
<keyword evidence="2" id="KW-1185">Reference proteome</keyword>
<dbReference type="AlphaFoldDB" id="A0A1G8U631"/>